<dbReference type="SUPFAM" id="SSF82866">
    <property type="entry name" value="Multidrug efflux transporter AcrB transmembrane domain"/>
    <property type="match status" value="2"/>
</dbReference>
<keyword evidence="3 6" id="KW-0812">Transmembrane</keyword>
<keyword evidence="4 6" id="KW-1133">Transmembrane helix</keyword>
<feature type="transmembrane region" description="Helical" evidence="6">
    <location>
        <begin position="661"/>
        <end position="681"/>
    </location>
</feature>
<gene>
    <name evidence="8" type="ORF">N4264_03370</name>
</gene>
<dbReference type="Pfam" id="PF03176">
    <property type="entry name" value="MMPL"/>
    <property type="match status" value="1"/>
</dbReference>
<name>A0ABY6BHZ6_9GAMM</name>
<keyword evidence="5 6" id="KW-0472">Membrane</keyword>
<evidence type="ECO:0000256" key="3">
    <source>
        <dbReference type="ARBA" id="ARBA00022692"/>
    </source>
</evidence>
<feature type="domain" description="Membrane transport protein MMPL" evidence="7">
    <location>
        <begin position="174"/>
        <end position="378"/>
    </location>
</feature>
<keyword evidence="2" id="KW-1003">Cell membrane</keyword>
<protein>
    <submittedName>
        <fullName evidence="8">MMPL family transporter</fullName>
    </submittedName>
</protein>
<dbReference type="InterPro" id="IPR050545">
    <property type="entry name" value="Mycobact_MmpL"/>
</dbReference>
<dbReference type="PANTHER" id="PTHR33406:SF13">
    <property type="entry name" value="MEMBRANE PROTEIN YDFJ"/>
    <property type="match status" value="1"/>
</dbReference>
<feature type="transmembrane region" description="Helical" evidence="6">
    <location>
        <begin position="719"/>
        <end position="740"/>
    </location>
</feature>
<feature type="transmembrane region" description="Helical" evidence="6">
    <location>
        <begin position="364"/>
        <end position="383"/>
    </location>
</feature>
<evidence type="ECO:0000256" key="2">
    <source>
        <dbReference type="ARBA" id="ARBA00022475"/>
    </source>
</evidence>
<evidence type="ECO:0000313" key="9">
    <source>
        <dbReference type="Proteomes" id="UP001064632"/>
    </source>
</evidence>
<feature type="transmembrane region" description="Helical" evidence="6">
    <location>
        <begin position="299"/>
        <end position="319"/>
    </location>
</feature>
<reference evidence="8" key="1">
    <citation type="submission" date="2022-09" db="EMBL/GenBank/DDBJ databases">
        <title>Tahibacter sp. nov., isolated from a fresh water.</title>
        <authorList>
            <person name="Baek J.H."/>
            <person name="Lee J.K."/>
            <person name="Kim J.M."/>
            <person name="Jeon C.O."/>
        </authorList>
    </citation>
    <scope>NUCLEOTIDE SEQUENCE</scope>
    <source>
        <strain evidence="8">W38</strain>
    </source>
</reference>
<comment type="subcellular location">
    <subcellularLocation>
        <location evidence="1">Cell membrane</location>
        <topology evidence="1">Multi-pass membrane protein</topology>
    </subcellularLocation>
</comment>
<feature type="transmembrane region" description="Helical" evidence="6">
    <location>
        <begin position="746"/>
        <end position="767"/>
    </location>
</feature>
<organism evidence="8 9">
    <name type="scientific">Tahibacter amnicola</name>
    <dbReference type="NCBI Taxonomy" id="2976241"/>
    <lineage>
        <taxon>Bacteria</taxon>
        <taxon>Pseudomonadati</taxon>
        <taxon>Pseudomonadota</taxon>
        <taxon>Gammaproteobacteria</taxon>
        <taxon>Lysobacterales</taxon>
        <taxon>Rhodanobacteraceae</taxon>
        <taxon>Tahibacter</taxon>
    </lineage>
</organism>
<feature type="transmembrane region" description="Helical" evidence="6">
    <location>
        <begin position="339"/>
        <end position="358"/>
    </location>
</feature>
<evidence type="ECO:0000256" key="1">
    <source>
        <dbReference type="ARBA" id="ARBA00004651"/>
    </source>
</evidence>
<sequence>MSTRARAGLLLLWLGVLGALLAYVVTTLRVSTDLRNFMPPARTPEQRLLLEEIGEGPGSRLLLLALYGDTPDRLAEVSKRLVPALRGDARFVRALNGDTDLSAVGDDFLPYRYLLSPRFDEHPLDADQLRDELQQRLEDLGSPAGAWIKPLLARDPTLETLRLAEAWAPPAEPERYGDVWFTRDGRSALLLVETQAAGFDPAGQSAALASLQRHLADAATGTQARWEISGPGAFTVAINHQTSTEANRIGRVDSIGFVLLLLLAYRRVGTVMAGALPLVTGGLAGMAALTLLFGGAHGITLAFGFTLIGVAQDYPIHLFSHLREGTSALAVARRLWPTLATGVASTCIAYLAFLASGVDGLEQLAVFTIVGLATAALTTRYGLSRLLGGRPHDAAQSPRLAQLSRRVAALPRPWWLAPLVGGVAIAVCIGAGRTPCWENNLAALTPVAPALVQRDAALRAELGAPDVRYLLVIEGADAETVLRRSEQLDAPLAALQTAGALDGYELPSRYLPSQFTQRARQERLPDATTLRQQLATASQELPFKTDLFAPFLADVEAARTAAPVDAARFSDSPLGLRLRAVLQSRGDHHIGLVSLIGVHQPQALAQLAATPDSAVRLLDLKQASESLVAAYRTRVLWSLAVASVLLVGVVALALRRVGRILRVVLPMALTTLVILACLRAGGVSLTLFHLVALILAAGLGLDYALFFEHVEDDEREQRRTLHAILVCSASTFLVFLLLALSTLPVLRAIGVTVTIGVVSNFILALLLSGRQKVPSRG</sequence>
<evidence type="ECO:0000256" key="6">
    <source>
        <dbReference type="SAM" id="Phobius"/>
    </source>
</evidence>
<dbReference type="PANTHER" id="PTHR33406">
    <property type="entry name" value="MEMBRANE PROTEIN MJ1562-RELATED"/>
    <property type="match status" value="1"/>
</dbReference>
<dbReference type="EMBL" id="CP104694">
    <property type="protein sequence ID" value="UXI68705.1"/>
    <property type="molecule type" value="Genomic_DNA"/>
</dbReference>
<evidence type="ECO:0000259" key="7">
    <source>
        <dbReference type="Pfam" id="PF03176"/>
    </source>
</evidence>
<dbReference type="Proteomes" id="UP001064632">
    <property type="component" value="Chromosome"/>
</dbReference>
<accession>A0ABY6BHZ6</accession>
<dbReference type="Gene3D" id="1.20.1640.10">
    <property type="entry name" value="Multidrug efflux transporter AcrB transmembrane domain"/>
    <property type="match status" value="2"/>
</dbReference>
<evidence type="ECO:0000313" key="8">
    <source>
        <dbReference type="EMBL" id="UXI68705.1"/>
    </source>
</evidence>
<evidence type="ECO:0000256" key="5">
    <source>
        <dbReference type="ARBA" id="ARBA00023136"/>
    </source>
</evidence>
<feature type="transmembrane region" description="Helical" evidence="6">
    <location>
        <begin position="635"/>
        <end position="654"/>
    </location>
</feature>
<proteinExistence type="predicted"/>
<feature type="transmembrane region" description="Helical" evidence="6">
    <location>
        <begin position="687"/>
        <end position="707"/>
    </location>
</feature>
<keyword evidence="9" id="KW-1185">Reference proteome</keyword>
<dbReference type="InterPro" id="IPR004869">
    <property type="entry name" value="MMPL_dom"/>
</dbReference>
<evidence type="ECO:0000256" key="4">
    <source>
        <dbReference type="ARBA" id="ARBA00022989"/>
    </source>
</evidence>
<feature type="transmembrane region" description="Helical" evidence="6">
    <location>
        <begin position="272"/>
        <end position="293"/>
    </location>
</feature>
<dbReference type="RefSeq" id="WP_261695664.1">
    <property type="nucleotide sequence ID" value="NZ_CP104694.1"/>
</dbReference>